<dbReference type="AlphaFoldDB" id="A0A9N9H7E9"/>
<dbReference type="EMBL" id="CAJVPL010004940">
    <property type="protein sequence ID" value="CAG8652756.1"/>
    <property type="molecule type" value="Genomic_DNA"/>
</dbReference>
<dbReference type="Pfam" id="PF00589">
    <property type="entry name" value="Phage_integrase"/>
    <property type="match status" value="1"/>
</dbReference>
<evidence type="ECO:0000259" key="2">
    <source>
        <dbReference type="PROSITE" id="PS51898"/>
    </source>
</evidence>
<reference evidence="3" key="1">
    <citation type="submission" date="2021-06" db="EMBL/GenBank/DDBJ databases">
        <authorList>
            <person name="Kallberg Y."/>
            <person name="Tangrot J."/>
            <person name="Rosling A."/>
        </authorList>
    </citation>
    <scope>NUCLEOTIDE SEQUENCE</scope>
    <source>
        <strain evidence="3">MT106</strain>
    </source>
</reference>
<dbReference type="InterPro" id="IPR011010">
    <property type="entry name" value="DNA_brk_join_enz"/>
</dbReference>
<comment type="caution">
    <text evidence="3">The sequence shown here is derived from an EMBL/GenBank/DDBJ whole genome shotgun (WGS) entry which is preliminary data.</text>
</comment>
<accession>A0A9N9H7E9</accession>
<dbReference type="GO" id="GO:0015074">
    <property type="term" value="P:DNA integration"/>
    <property type="evidence" value="ECO:0007669"/>
    <property type="project" value="InterPro"/>
</dbReference>
<dbReference type="Proteomes" id="UP000789831">
    <property type="component" value="Unassembled WGS sequence"/>
</dbReference>
<dbReference type="InterPro" id="IPR002104">
    <property type="entry name" value="Integrase_catalytic"/>
</dbReference>
<organism evidence="3 4">
    <name type="scientific">Ambispora gerdemannii</name>
    <dbReference type="NCBI Taxonomy" id="144530"/>
    <lineage>
        <taxon>Eukaryota</taxon>
        <taxon>Fungi</taxon>
        <taxon>Fungi incertae sedis</taxon>
        <taxon>Mucoromycota</taxon>
        <taxon>Glomeromycotina</taxon>
        <taxon>Glomeromycetes</taxon>
        <taxon>Archaeosporales</taxon>
        <taxon>Ambisporaceae</taxon>
        <taxon>Ambispora</taxon>
    </lineage>
</organism>
<dbReference type="GO" id="GO:0006310">
    <property type="term" value="P:DNA recombination"/>
    <property type="evidence" value="ECO:0007669"/>
    <property type="project" value="UniProtKB-KW"/>
</dbReference>
<gene>
    <name evidence="3" type="ORF">AGERDE_LOCUS11468</name>
</gene>
<dbReference type="GO" id="GO:0003677">
    <property type="term" value="F:DNA binding"/>
    <property type="evidence" value="ECO:0007669"/>
    <property type="project" value="InterPro"/>
</dbReference>
<dbReference type="InterPro" id="IPR013762">
    <property type="entry name" value="Integrase-like_cat_sf"/>
</dbReference>
<keyword evidence="1" id="KW-0233">DNA recombination</keyword>
<evidence type="ECO:0000313" key="3">
    <source>
        <dbReference type="EMBL" id="CAG8652756.1"/>
    </source>
</evidence>
<dbReference type="OrthoDB" id="2437342at2759"/>
<dbReference type="CDD" id="cd00397">
    <property type="entry name" value="DNA_BRE_C"/>
    <property type="match status" value="1"/>
</dbReference>
<keyword evidence="4" id="KW-1185">Reference proteome</keyword>
<dbReference type="SUPFAM" id="SSF56349">
    <property type="entry name" value="DNA breaking-rejoining enzymes"/>
    <property type="match status" value="1"/>
</dbReference>
<protein>
    <submittedName>
        <fullName evidence="3">4219_t:CDS:1</fullName>
    </submittedName>
</protein>
<proteinExistence type="predicted"/>
<evidence type="ECO:0000256" key="1">
    <source>
        <dbReference type="ARBA" id="ARBA00023172"/>
    </source>
</evidence>
<name>A0A9N9H7E9_9GLOM</name>
<dbReference type="PROSITE" id="PS51898">
    <property type="entry name" value="TYR_RECOMBINASE"/>
    <property type="match status" value="1"/>
</dbReference>
<sequence>MKYEPASLCLQRCALISYAKFKKVEIEWKLINRIIPTVQQKFFDTITETELEQLKQAKTRASSAINQRNNLILDFLFYTGIRQGISTEVLITCSKTIRISPHTFRRSLATNSNNKQVRLTTIQKVLGHSRLDTTARYIHNSYEELYQDYSKL</sequence>
<dbReference type="Gene3D" id="1.10.443.10">
    <property type="entry name" value="Intergrase catalytic core"/>
    <property type="match status" value="1"/>
</dbReference>
<feature type="domain" description="Tyr recombinase" evidence="2">
    <location>
        <begin position="1"/>
        <end position="150"/>
    </location>
</feature>
<evidence type="ECO:0000313" key="4">
    <source>
        <dbReference type="Proteomes" id="UP000789831"/>
    </source>
</evidence>